<name>A0ABW2NRM1_9BACL</name>
<keyword evidence="3" id="KW-1185">Reference proteome</keyword>
<gene>
    <name evidence="2" type="ORF">ACFQPF_12070</name>
</gene>
<protein>
    <recommendedName>
        <fullName evidence="4">DUF2759 domain-containing protein</fullName>
    </recommendedName>
</protein>
<dbReference type="Proteomes" id="UP001596549">
    <property type="component" value="Unassembled WGS sequence"/>
</dbReference>
<keyword evidence="1" id="KW-1133">Transmembrane helix</keyword>
<feature type="transmembrane region" description="Helical" evidence="1">
    <location>
        <begin position="34"/>
        <end position="53"/>
    </location>
</feature>
<comment type="caution">
    <text evidence="2">The sequence shown here is derived from an EMBL/GenBank/DDBJ whole genome shotgun (WGS) entry which is preliminary data.</text>
</comment>
<evidence type="ECO:0000313" key="3">
    <source>
        <dbReference type="Proteomes" id="UP001596549"/>
    </source>
</evidence>
<dbReference type="EMBL" id="JBHTCP010000039">
    <property type="protein sequence ID" value="MFC7372410.1"/>
    <property type="molecule type" value="Genomic_DNA"/>
</dbReference>
<organism evidence="2 3">
    <name type="scientific">Fictibacillus iocasae</name>
    <dbReference type="NCBI Taxonomy" id="2715437"/>
    <lineage>
        <taxon>Bacteria</taxon>
        <taxon>Bacillati</taxon>
        <taxon>Bacillota</taxon>
        <taxon>Bacilli</taxon>
        <taxon>Bacillales</taxon>
        <taxon>Fictibacillaceae</taxon>
        <taxon>Fictibacillus</taxon>
    </lineage>
</organism>
<proteinExistence type="predicted"/>
<sequence>MPEESGSLWLLIAAFLVLTGIQAYWALKKQSMTAVLVFSGIIWIGAAAYFIFLEKITDI</sequence>
<keyword evidence="1" id="KW-0472">Membrane</keyword>
<reference evidence="3" key="1">
    <citation type="journal article" date="2019" name="Int. J. Syst. Evol. Microbiol.">
        <title>The Global Catalogue of Microorganisms (GCM) 10K type strain sequencing project: providing services to taxonomists for standard genome sequencing and annotation.</title>
        <authorList>
            <consortium name="The Broad Institute Genomics Platform"/>
            <consortium name="The Broad Institute Genome Sequencing Center for Infectious Disease"/>
            <person name="Wu L."/>
            <person name="Ma J."/>
        </authorList>
    </citation>
    <scope>NUCLEOTIDE SEQUENCE [LARGE SCALE GENOMIC DNA]</scope>
    <source>
        <strain evidence="3">NBRC 106396</strain>
    </source>
</reference>
<evidence type="ECO:0000256" key="1">
    <source>
        <dbReference type="SAM" id="Phobius"/>
    </source>
</evidence>
<accession>A0ABW2NRM1</accession>
<keyword evidence="1" id="KW-0812">Transmembrane</keyword>
<evidence type="ECO:0008006" key="4">
    <source>
        <dbReference type="Google" id="ProtNLM"/>
    </source>
</evidence>
<feature type="transmembrane region" description="Helical" evidence="1">
    <location>
        <begin position="6"/>
        <end position="27"/>
    </location>
</feature>
<evidence type="ECO:0000313" key="2">
    <source>
        <dbReference type="EMBL" id="MFC7372410.1"/>
    </source>
</evidence>
<dbReference type="RefSeq" id="WP_379749964.1">
    <property type="nucleotide sequence ID" value="NZ_JBHTCP010000039.1"/>
</dbReference>